<evidence type="ECO:0000313" key="23">
    <source>
        <dbReference type="EMBL" id="QOV91742.1"/>
    </source>
</evidence>
<name>A0A7M2X2T6_9BACT</name>
<evidence type="ECO:0000256" key="15">
    <source>
        <dbReference type="ARBA" id="ARBA00023098"/>
    </source>
</evidence>
<dbReference type="GO" id="GO:0004623">
    <property type="term" value="F:phospholipase A2 activity"/>
    <property type="evidence" value="ECO:0007669"/>
    <property type="project" value="UniProtKB-EC"/>
</dbReference>
<dbReference type="GO" id="GO:0046872">
    <property type="term" value="F:metal ion binding"/>
    <property type="evidence" value="ECO:0007669"/>
    <property type="project" value="UniProtKB-KW"/>
</dbReference>
<evidence type="ECO:0000256" key="3">
    <source>
        <dbReference type="ARBA" id="ARBA00004571"/>
    </source>
</evidence>
<evidence type="ECO:0000256" key="20">
    <source>
        <dbReference type="PIRSR" id="PIRSR603187-2"/>
    </source>
</evidence>
<dbReference type="PANTHER" id="PTHR40457">
    <property type="entry name" value="PHOSPHOLIPASE A1"/>
    <property type="match status" value="1"/>
</dbReference>
<comment type="catalytic activity">
    <reaction evidence="2">
        <text>a 1,2-diacyl-sn-glycero-3-phosphocholine + H2O = a 1-acyl-sn-glycero-3-phosphocholine + a fatty acid + H(+)</text>
        <dbReference type="Rhea" id="RHEA:15801"/>
        <dbReference type="ChEBI" id="CHEBI:15377"/>
        <dbReference type="ChEBI" id="CHEBI:15378"/>
        <dbReference type="ChEBI" id="CHEBI:28868"/>
        <dbReference type="ChEBI" id="CHEBI:57643"/>
        <dbReference type="ChEBI" id="CHEBI:58168"/>
        <dbReference type="EC" id="3.1.1.4"/>
    </reaction>
</comment>
<dbReference type="RefSeq" id="WP_206295055.1">
    <property type="nucleotide sequence ID" value="NZ_CP063458.1"/>
</dbReference>
<evidence type="ECO:0000256" key="22">
    <source>
        <dbReference type="SAM" id="SignalP"/>
    </source>
</evidence>
<dbReference type="EC" id="3.1.1.32" evidence="6"/>
<comment type="subunit">
    <text evidence="5">Homodimer; dimerization is reversible, and the dimeric form is the active one.</text>
</comment>
<reference evidence="23 24" key="1">
    <citation type="submission" date="2020-10" db="EMBL/GenBank/DDBJ databases">
        <title>Wide distribution of Phycisphaera-like planctomycetes from WD2101 soil group in peatlands and genome analysis of the first cultivated representative.</title>
        <authorList>
            <person name="Dedysh S.N."/>
            <person name="Beletsky A.V."/>
            <person name="Ivanova A."/>
            <person name="Kulichevskaya I.S."/>
            <person name="Suzina N.E."/>
            <person name="Philippov D.A."/>
            <person name="Rakitin A.L."/>
            <person name="Mardanov A.V."/>
            <person name="Ravin N.V."/>
        </authorList>
    </citation>
    <scope>NUCLEOTIDE SEQUENCE [LARGE SCALE GENOMIC DNA]</scope>
    <source>
        <strain evidence="23 24">M1803</strain>
    </source>
</reference>
<evidence type="ECO:0000256" key="10">
    <source>
        <dbReference type="ARBA" id="ARBA00022723"/>
    </source>
</evidence>
<feature type="signal peptide" evidence="22">
    <location>
        <begin position="1"/>
        <end position="22"/>
    </location>
</feature>
<feature type="compositionally biased region" description="Polar residues" evidence="21">
    <location>
        <begin position="138"/>
        <end position="148"/>
    </location>
</feature>
<keyword evidence="8" id="KW-1134">Transmembrane beta strand</keyword>
<protein>
    <recommendedName>
        <fullName evidence="18">Phosphatidylcholine 1-acylhydrolase</fullName>
        <ecNumber evidence="6">3.1.1.32</ecNumber>
        <ecNumber evidence="7">3.1.1.4</ecNumber>
    </recommendedName>
</protein>
<evidence type="ECO:0000256" key="6">
    <source>
        <dbReference type="ARBA" id="ARBA00013179"/>
    </source>
</evidence>
<keyword evidence="11 22" id="KW-0732">Signal</keyword>
<dbReference type="InterPro" id="IPR036541">
    <property type="entry name" value="PLipase_A1_sf"/>
</dbReference>
<dbReference type="GO" id="GO:0016042">
    <property type="term" value="P:lipid catabolic process"/>
    <property type="evidence" value="ECO:0007669"/>
    <property type="project" value="UniProtKB-KW"/>
</dbReference>
<comment type="cofactor">
    <cofactor evidence="20">
        <name>Ca(2+)</name>
        <dbReference type="ChEBI" id="CHEBI:29108"/>
    </cofactor>
    <text evidence="20">Binds 1 Ca(2+) ion per monomer.</text>
</comment>
<dbReference type="Gene3D" id="2.40.230.10">
    <property type="entry name" value="Phospholipase A1"/>
    <property type="match status" value="1"/>
</dbReference>
<evidence type="ECO:0000256" key="14">
    <source>
        <dbReference type="ARBA" id="ARBA00022963"/>
    </source>
</evidence>
<feature type="binding site" description="in dimeric form" evidence="20">
    <location>
        <position position="284"/>
    </location>
    <ligand>
        <name>Ca(2+)</name>
        <dbReference type="ChEBI" id="CHEBI:29108"/>
        <label>1</label>
    </ligand>
</feature>
<evidence type="ECO:0000256" key="4">
    <source>
        <dbReference type="ARBA" id="ARBA00010525"/>
    </source>
</evidence>
<evidence type="ECO:0000256" key="8">
    <source>
        <dbReference type="ARBA" id="ARBA00022452"/>
    </source>
</evidence>
<accession>A0A7M2X2T6</accession>
<proteinExistence type="inferred from homology"/>
<comment type="similarity">
    <text evidence="4">Belongs to the phospholipase A1 family.</text>
</comment>
<feature type="region of interest" description="Disordered" evidence="21">
    <location>
        <begin position="138"/>
        <end position="164"/>
    </location>
</feature>
<evidence type="ECO:0000256" key="17">
    <source>
        <dbReference type="ARBA" id="ARBA00023237"/>
    </source>
</evidence>
<evidence type="ECO:0000256" key="19">
    <source>
        <dbReference type="PIRSR" id="PIRSR603187-1"/>
    </source>
</evidence>
<comment type="subcellular location">
    <subcellularLocation>
        <location evidence="3">Cell outer membrane</location>
        <topology evidence="3">Multi-pass membrane protein</topology>
    </subcellularLocation>
</comment>
<evidence type="ECO:0000313" key="24">
    <source>
        <dbReference type="Proteomes" id="UP000593765"/>
    </source>
</evidence>
<evidence type="ECO:0000256" key="7">
    <source>
        <dbReference type="ARBA" id="ARBA00013278"/>
    </source>
</evidence>
<sequence>MPRLFAPIVLMAISLMTSLSHAQVVTTVAAPATDPPPGTPATLTVYFLNTGRQPTAVEPPATIAARLLARDTTIDAVLTRRGNEGSSIVAGGAFRAVNYDLPVPADAAGTVAVELLSPGSPRTALTIAKSPANAVAATRSTVGTTQPTFGLGRETLPNEPALPPNDSGIAEAILPRFSAHEPIYFVAGPDRPNAKFQVSFKYQIFNPEGSWSQAFPPLSGFQLAYSQTSFWDLEGDSAPFLDSSYRPELLWSAKDWRIEDSVVSRLGLQLGINHESNGRDGADSRSLNVAYIRPSITLGETDGLFFTFAPKIYTYVFGMDATNDDIADYRGHVDLKAVVGERDGLQLAVIGRVGDDWDKGSVQFDLSYPMRKFFNDNVDLYLHAQYFTGFGESLLDYNESTNRFRLGVSIVR</sequence>
<keyword evidence="9" id="KW-0812">Transmembrane</keyword>
<keyword evidence="13 20" id="KW-0106">Calcium</keyword>
<comment type="catalytic activity">
    <reaction evidence="1">
        <text>a 1,2-diacyl-sn-glycero-3-phosphocholine + H2O = a 2-acyl-sn-glycero-3-phosphocholine + a fatty acid + H(+)</text>
        <dbReference type="Rhea" id="RHEA:18689"/>
        <dbReference type="ChEBI" id="CHEBI:15377"/>
        <dbReference type="ChEBI" id="CHEBI:15378"/>
        <dbReference type="ChEBI" id="CHEBI:28868"/>
        <dbReference type="ChEBI" id="CHEBI:57643"/>
        <dbReference type="ChEBI" id="CHEBI:57875"/>
        <dbReference type="EC" id="3.1.1.32"/>
    </reaction>
</comment>
<organism evidence="23 24">
    <name type="scientific">Humisphaera borealis</name>
    <dbReference type="NCBI Taxonomy" id="2807512"/>
    <lineage>
        <taxon>Bacteria</taxon>
        <taxon>Pseudomonadati</taxon>
        <taxon>Planctomycetota</taxon>
        <taxon>Phycisphaerae</taxon>
        <taxon>Tepidisphaerales</taxon>
        <taxon>Tepidisphaeraceae</taxon>
        <taxon>Humisphaera</taxon>
    </lineage>
</organism>
<dbReference type="KEGG" id="hbs:IPV69_10435"/>
<evidence type="ECO:0000256" key="2">
    <source>
        <dbReference type="ARBA" id="ARBA00001604"/>
    </source>
</evidence>
<keyword evidence="10 20" id="KW-0479">Metal-binding</keyword>
<dbReference type="SUPFAM" id="SSF56931">
    <property type="entry name" value="Outer membrane phospholipase A (OMPLA)"/>
    <property type="match status" value="1"/>
</dbReference>
<keyword evidence="15" id="KW-0443">Lipid metabolism</keyword>
<feature type="active site" description="Proton acceptor" evidence="19">
    <location>
        <position position="274"/>
    </location>
</feature>
<dbReference type="Pfam" id="PF02253">
    <property type="entry name" value="PLA1"/>
    <property type="match status" value="1"/>
</dbReference>
<keyword evidence="16" id="KW-0472">Membrane</keyword>
<dbReference type="EMBL" id="CP063458">
    <property type="protein sequence ID" value="QOV91742.1"/>
    <property type="molecule type" value="Genomic_DNA"/>
</dbReference>
<dbReference type="InterPro" id="IPR003187">
    <property type="entry name" value="PLipase_A1"/>
</dbReference>
<feature type="chain" id="PRO_5034636506" description="Phosphatidylcholine 1-acylhydrolase" evidence="22">
    <location>
        <begin position="23"/>
        <end position="412"/>
    </location>
</feature>
<gene>
    <name evidence="23" type="ORF">IPV69_10435</name>
</gene>
<evidence type="ECO:0000256" key="18">
    <source>
        <dbReference type="ARBA" id="ARBA00032375"/>
    </source>
</evidence>
<dbReference type="PRINTS" id="PR01486">
    <property type="entry name" value="PHPHLIPASEA1"/>
</dbReference>
<evidence type="ECO:0000256" key="13">
    <source>
        <dbReference type="ARBA" id="ARBA00022837"/>
    </source>
</evidence>
<evidence type="ECO:0000256" key="21">
    <source>
        <dbReference type="SAM" id="MobiDB-lite"/>
    </source>
</evidence>
<dbReference type="GO" id="GO:0008970">
    <property type="term" value="F:phospholipase A1 activity"/>
    <property type="evidence" value="ECO:0007669"/>
    <property type="project" value="UniProtKB-EC"/>
</dbReference>
<evidence type="ECO:0000256" key="9">
    <source>
        <dbReference type="ARBA" id="ARBA00022692"/>
    </source>
</evidence>
<keyword evidence="17" id="KW-0998">Cell outer membrane</keyword>
<evidence type="ECO:0000256" key="5">
    <source>
        <dbReference type="ARBA" id="ARBA00011702"/>
    </source>
</evidence>
<dbReference type="AlphaFoldDB" id="A0A7M2X2T6"/>
<dbReference type="PANTHER" id="PTHR40457:SF1">
    <property type="entry name" value="PHOSPHOLIPASE A1"/>
    <property type="match status" value="1"/>
</dbReference>
<feature type="active site" description="Nucleophile" evidence="19">
    <location>
        <position position="276"/>
    </location>
</feature>
<keyword evidence="14" id="KW-0442">Lipid degradation</keyword>
<evidence type="ECO:0000256" key="16">
    <source>
        <dbReference type="ARBA" id="ARBA00023136"/>
    </source>
</evidence>
<feature type="binding site" description="in dimeric form" evidence="20">
    <location>
        <position position="279"/>
    </location>
    <ligand>
        <name>Ca(2+)</name>
        <dbReference type="ChEBI" id="CHEBI:29108"/>
        <label>1</label>
    </ligand>
</feature>
<keyword evidence="12" id="KW-0378">Hydrolase</keyword>
<dbReference type="GO" id="GO:0009279">
    <property type="term" value="C:cell outer membrane"/>
    <property type="evidence" value="ECO:0007669"/>
    <property type="project" value="UniProtKB-SubCell"/>
</dbReference>
<evidence type="ECO:0000256" key="11">
    <source>
        <dbReference type="ARBA" id="ARBA00022729"/>
    </source>
</evidence>
<dbReference type="Proteomes" id="UP000593765">
    <property type="component" value="Chromosome"/>
</dbReference>
<feature type="binding site" description="in dimeric form" evidence="20">
    <location>
        <position position="237"/>
    </location>
    <ligand>
        <name>Ca(2+)</name>
        <dbReference type="ChEBI" id="CHEBI:29108"/>
        <label>1</label>
    </ligand>
</feature>
<dbReference type="EC" id="3.1.1.4" evidence="7"/>
<evidence type="ECO:0000256" key="1">
    <source>
        <dbReference type="ARBA" id="ARBA00000111"/>
    </source>
</evidence>
<keyword evidence="24" id="KW-1185">Reference proteome</keyword>
<evidence type="ECO:0000256" key="12">
    <source>
        <dbReference type="ARBA" id="ARBA00022801"/>
    </source>
</evidence>